<evidence type="ECO:0000256" key="1">
    <source>
        <dbReference type="SAM" id="MobiDB-lite"/>
    </source>
</evidence>
<feature type="region of interest" description="Disordered" evidence="1">
    <location>
        <begin position="400"/>
        <end position="421"/>
    </location>
</feature>
<proteinExistence type="predicted"/>
<dbReference type="OrthoDB" id="551728at2759"/>
<sequence length="505" mass="52687">MKDNAGPIRRFPAGFWASFNHWHGEFAKLGQRPSSKTIFRWHTENAHKVWGDSAVSYAETQRHANRMKCRRTGLPQRLGSNGDEDDDEDYVPDAADFAETCVRGLAASIRYGGADNSGQVDDRAAEGAAFTSAMRGGELRAQAELRAPAFNDNSDPPGRLLGYMGADSELPAPAAAPNRDIPTSKRHATMANAEVVKTEAVWMQPDPVGPTSFPPAQLSQRQASDAAGAVANMGTWDSTVSIYAPYGLSAAAGSSAAAHDSPASDGSQPLAAAVVGRQAPQAAARHNPDSDCQAGFTDSNVGELTRQHLSCLPQHPSQPPTPSPFADMALAPAGSHEWPVTRATAALLRGANSSALAPMLDGRGGPVWLRTAGAELDTLLSDMGILANVAAVQQVLVGSSSRPSALTTNAPLRLPPPRPKRDLSALLRTAGSAQQAAPAAVEVLAGRSSKRLNSAWPSLRGCSVSSAAAAAALARPLGGSEWAVARPSDGLRLTAIDCMPLDALL</sequence>
<dbReference type="EMBL" id="LSYV01000012">
    <property type="protein sequence ID" value="KXZ51650.1"/>
    <property type="molecule type" value="Genomic_DNA"/>
</dbReference>
<dbReference type="Proteomes" id="UP000075714">
    <property type="component" value="Unassembled WGS sequence"/>
</dbReference>
<gene>
    <name evidence="2" type="ORF">GPECTOR_11g104</name>
</gene>
<feature type="region of interest" description="Disordered" evidence="1">
    <location>
        <begin position="275"/>
        <end position="298"/>
    </location>
</feature>
<dbReference type="AlphaFoldDB" id="A0A150GQM6"/>
<evidence type="ECO:0000313" key="2">
    <source>
        <dbReference type="EMBL" id="KXZ51650.1"/>
    </source>
</evidence>
<evidence type="ECO:0000313" key="3">
    <source>
        <dbReference type="Proteomes" id="UP000075714"/>
    </source>
</evidence>
<comment type="caution">
    <text evidence="2">The sequence shown here is derived from an EMBL/GenBank/DDBJ whole genome shotgun (WGS) entry which is preliminary data.</text>
</comment>
<organism evidence="2 3">
    <name type="scientific">Gonium pectorale</name>
    <name type="common">Green alga</name>
    <dbReference type="NCBI Taxonomy" id="33097"/>
    <lineage>
        <taxon>Eukaryota</taxon>
        <taxon>Viridiplantae</taxon>
        <taxon>Chlorophyta</taxon>
        <taxon>core chlorophytes</taxon>
        <taxon>Chlorophyceae</taxon>
        <taxon>CS clade</taxon>
        <taxon>Chlamydomonadales</taxon>
        <taxon>Volvocaceae</taxon>
        <taxon>Gonium</taxon>
    </lineage>
</organism>
<accession>A0A150GQM6</accession>
<name>A0A150GQM6_GONPE</name>
<feature type="compositionally biased region" description="Polar residues" evidence="1">
    <location>
        <begin position="400"/>
        <end position="410"/>
    </location>
</feature>
<keyword evidence="3" id="KW-1185">Reference proteome</keyword>
<protein>
    <submittedName>
        <fullName evidence="2">Uncharacterized protein</fullName>
    </submittedName>
</protein>
<reference evidence="3" key="1">
    <citation type="journal article" date="2016" name="Nat. Commun.">
        <title>The Gonium pectorale genome demonstrates co-option of cell cycle regulation during the evolution of multicellularity.</title>
        <authorList>
            <person name="Hanschen E.R."/>
            <person name="Marriage T.N."/>
            <person name="Ferris P.J."/>
            <person name="Hamaji T."/>
            <person name="Toyoda A."/>
            <person name="Fujiyama A."/>
            <person name="Neme R."/>
            <person name="Noguchi H."/>
            <person name="Minakuchi Y."/>
            <person name="Suzuki M."/>
            <person name="Kawai-Toyooka H."/>
            <person name="Smith D.R."/>
            <person name="Sparks H."/>
            <person name="Anderson J."/>
            <person name="Bakaric R."/>
            <person name="Luria V."/>
            <person name="Karger A."/>
            <person name="Kirschner M.W."/>
            <person name="Durand P.M."/>
            <person name="Michod R.E."/>
            <person name="Nozaki H."/>
            <person name="Olson B.J."/>
        </authorList>
    </citation>
    <scope>NUCLEOTIDE SEQUENCE [LARGE SCALE GENOMIC DNA]</scope>
    <source>
        <strain evidence="3">NIES-2863</strain>
    </source>
</reference>